<gene>
    <name evidence="1" type="ORF">AJ79_08406</name>
</gene>
<protein>
    <submittedName>
        <fullName evidence="1">Uncharacterized protein</fullName>
    </submittedName>
</protein>
<sequence>MATKVQAICNNCKKKVTGFMLDEDKSKMADPGILETEDLHGLCASCVGQIETFRNTRAKIAIPLLLRHWMGVGRTAVRPLTDHLPKPQTDFTVDSGQKVPLEQGQSIGNVPTERTFVFEGVAEARSSTGQGKSEKFRFSIYRIPRVHDE</sequence>
<evidence type="ECO:0000313" key="1">
    <source>
        <dbReference type="EMBL" id="PGG99784.1"/>
    </source>
</evidence>
<dbReference type="EMBL" id="PDNB01000197">
    <property type="protein sequence ID" value="PGG99784.1"/>
    <property type="molecule type" value="Genomic_DNA"/>
</dbReference>
<dbReference type="AlphaFoldDB" id="A0A2B7WSZ4"/>
<dbReference type="Proteomes" id="UP000223968">
    <property type="component" value="Unassembled WGS sequence"/>
</dbReference>
<organism evidence="1 2">
    <name type="scientific">Helicocarpus griseus UAMH5409</name>
    <dbReference type="NCBI Taxonomy" id="1447875"/>
    <lineage>
        <taxon>Eukaryota</taxon>
        <taxon>Fungi</taxon>
        <taxon>Dikarya</taxon>
        <taxon>Ascomycota</taxon>
        <taxon>Pezizomycotina</taxon>
        <taxon>Eurotiomycetes</taxon>
        <taxon>Eurotiomycetidae</taxon>
        <taxon>Onygenales</taxon>
        <taxon>Ajellomycetaceae</taxon>
        <taxon>Helicocarpus</taxon>
    </lineage>
</organism>
<proteinExistence type="predicted"/>
<comment type="caution">
    <text evidence="1">The sequence shown here is derived from an EMBL/GenBank/DDBJ whole genome shotgun (WGS) entry which is preliminary data.</text>
</comment>
<reference evidence="1 2" key="1">
    <citation type="submission" date="2017-10" db="EMBL/GenBank/DDBJ databases">
        <title>Comparative genomics in systemic dimorphic fungi from Ajellomycetaceae.</title>
        <authorList>
            <person name="Munoz J.F."/>
            <person name="Mcewen J.G."/>
            <person name="Clay O.K."/>
            <person name="Cuomo C.A."/>
        </authorList>
    </citation>
    <scope>NUCLEOTIDE SEQUENCE [LARGE SCALE GENOMIC DNA]</scope>
    <source>
        <strain evidence="1 2">UAMH5409</strain>
    </source>
</reference>
<accession>A0A2B7WSZ4</accession>
<evidence type="ECO:0000313" key="2">
    <source>
        <dbReference type="Proteomes" id="UP000223968"/>
    </source>
</evidence>
<keyword evidence="2" id="KW-1185">Reference proteome</keyword>
<name>A0A2B7WSZ4_9EURO</name>